<keyword evidence="4" id="KW-0574">Periplasm</keyword>
<sequence length="346" mass="38365">MTSDIRRRGRWLAAGLCAPLLASACTLASAENPVVFAGTGGSMNEALRTAAFEPLREREGVTVLDDSPNNEAKLKAMVDSGHPTWDVFYSSPYRSIAMCGKLFEKIDYSVVDRSALDPSTVSPCGVPFIKSAFLLVYNRKKYGDRPPRSWADYYDTRRFPGRRGIMNYAKDAGMETALLADGVRPDRLYPLDYARAFRKLDTIREDLTFFTTGAQQTQALETGQIDMMLAWPGRAYDAKRNGADLGVTWNGALRYSDTLSVVKGSKHKDRAMRLINQIVSAPAQTALAQALPYTPANTAARPAPTPLLREFMPSYHTGGTVVSRDNGWWARNLDEATRQWTTWANS</sequence>
<dbReference type="Pfam" id="PF13416">
    <property type="entry name" value="SBP_bac_8"/>
    <property type="match status" value="1"/>
</dbReference>
<dbReference type="PROSITE" id="PS51257">
    <property type="entry name" value="PROKAR_LIPOPROTEIN"/>
    <property type="match status" value="1"/>
</dbReference>
<dbReference type="PANTHER" id="PTHR30006:SF3">
    <property type="entry name" value="THIAMINE-BINDING PERIPLASMIC PROTEIN"/>
    <property type="match status" value="1"/>
</dbReference>
<dbReference type="Proteomes" id="UP001596380">
    <property type="component" value="Unassembled WGS sequence"/>
</dbReference>
<evidence type="ECO:0000256" key="3">
    <source>
        <dbReference type="ARBA" id="ARBA00022729"/>
    </source>
</evidence>
<comment type="caution">
    <text evidence="6">The sequence shown here is derived from an EMBL/GenBank/DDBJ whole genome shotgun (WGS) entry which is preliminary data.</text>
</comment>
<dbReference type="SUPFAM" id="SSF53850">
    <property type="entry name" value="Periplasmic binding protein-like II"/>
    <property type="match status" value="1"/>
</dbReference>
<evidence type="ECO:0000313" key="7">
    <source>
        <dbReference type="Proteomes" id="UP001596380"/>
    </source>
</evidence>
<keyword evidence="7" id="KW-1185">Reference proteome</keyword>
<dbReference type="EMBL" id="JBHSXS010000048">
    <property type="protein sequence ID" value="MFC6886127.1"/>
    <property type="molecule type" value="Genomic_DNA"/>
</dbReference>
<keyword evidence="2" id="KW-0813">Transport</keyword>
<evidence type="ECO:0000313" key="6">
    <source>
        <dbReference type="EMBL" id="MFC6886127.1"/>
    </source>
</evidence>
<dbReference type="PANTHER" id="PTHR30006">
    <property type="entry name" value="THIAMINE-BINDING PERIPLASMIC PROTEIN-RELATED"/>
    <property type="match status" value="1"/>
</dbReference>
<name>A0ABW2CWB5_9ACTN</name>
<dbReference type="InterPro" id="IPR006059">
    <property type="entry name" value="SBP"/>
</dbReference>
<dbReference type="Gene3D" id="3.40.190.10">
    <property type="entry name" value="Periplasmic binding protein-like II"/>
    <property type="match status" value="2"/>
</dbReference>
<gene>
    <name evidence="6" type="ORF">ACFQKB_40655</name>
</gene>
<comment type="subcellular location">
    <subcellularLocation>
        <location evidence="1">Periplasm</location>
    </subcellularLocation>
</comment>
<evidence type="ECO:0000256" key="5">
    <source>
        <dbReference type="SAM" id="SignalP"/>
    </source>
</evidence>
<evidence type="ECO:0000256" key="2">
    <source>
        <dbReference type="ARBA" id="ARBA00022448"/>
    </source>
</evidence>
<dbReference type="RefSeq" id="WP_160826473.1">
    <property type="nucleotide sequence ID" value="NZ_JBHSXE010000001.1"/>
</dbReference>
<accession>A0ABW2CWB5</accession>
<reference evidence="7" key="1">
    <citation type="journal article" date="2019" name="Int. J. Syst. Evol. Microbiol.">
        <title>The Global Catalogue of Microorganisms (GCM) 10K type strain sequencing project: providing services to taxonomists for standard genome sequencing and annotation.</title>
        <authorList>
            <consortium name="The Broad Institute Genomics Platform"/>
            <consortium name="The Broad Institute Genome Sequencing Center for Infectious Disease"/>
            <person name="Wu L."/>
            <person name="Ma J."/>
        </authorList>
    </citation>
    <scope>NUCLEOTIDE SEQUENCE [LARGE SCALE GENOMIC DNA]</scope>
    <source>
        <strain evidence="7">JCM 3369</strain>
    </source>
</reference>
<protein>
    <submittedName>
        <fullName evidence="6">ABC transporter substrate-binding protein</fullName>
    </submittedName>
</protein>
<feature type="signal peptide" evidence="5">
    <location>
        <begin position="1"/>
        <end position="30"/>
    </location>
</feature>
<evidence type="ECO:0000256" key="4">
    <source>
        <dbReference type="ARBA" id="ARBA00022764"/>
    </source>
</evidence>
<dbReference type="CDD" id="cd13589">
    <property type="entry name" value="PBP2_polyamine_RpCGA009"/>
    <property type="match status" value="1"/>
</dbReference>
<proteinExistence type="predicted"/>
<feature type="chain" id="PRO_5046242970" evidence="5">
    <location>
        <begin position="31"/>
        <end position="346"/>
    </location>
</feature>
<organism evidence="6 7">
    <name type="scientific">Actinomadura yumaensis</name>
    <dbReference type="NCBI Taxonomy" id="111807"/>
    <lineage>
        <taxon>Bacteria</taxon>
        <taxon>Bacillati</taxon>
        <taxon>Actinomycetota</taxon>
        <taxon>Actinomycetes</taxon>
        <taxon>Streptosporangiales</taxon>
        <taxon>Thermomonosporaceae</taxon>
        <taxon>Actinomadura</taxon>
    </lineage>
</organism>
<evidence type="ECO:0000256" key="1">
    <source>
        <dbReference type="ARBA" id="ARBA00004418"/>
    </source>
</evidence>
<keyword evidence="3 5" id="KW-0732">Signal</keyword>